<dbReference type="PANTHER" id="PTHR34835">
    <property type="entry name" value="OS07G0283600 PROTEIN-RELATED"/>
    <property type="match status" value="1"/>
</dbReference>
<evidence type="ECO:0008006" key="4">
    <source>
        <dbReference type="Google" id="ProtNLM"/>
    </source>
</evidence>
<dbReference type="SUPFAM" id="SSF54001">
    <property type="entry name" value="Cysteine proteinases"/>
    <property type="match status" value="1"/>
</dbReference>
<dbReference type="InterPro" id="IPR038765">
    <property type="entry name" value="Papain-like_cys_pep_sf"/>
</dbReference>
<reference evidence="2 3" key="1">
    <citation type="submission" date="2022-01" db="EMBL/GenBank/DDBJ databases">
        <authorList>
            <person name="Xiong W."/>
            <person name="Schranz E."/>
        </authorList>
    </citation>
    <scope>NUCLEOTIDE SEQUENCE [LARGE SCALE GENOMIC DNA]</scope>
</reference>
<dbReference type="EMBL" id="CAKMRJ010001112">
    <property type="protein sequence ID" value="CAH1423175.1"/>
    <property type="molecule type" value="Genomic_DNA"/>
</dbReference>
<evidence type="ECO:0000256" key="1">
    <source>
        <dbReference type="SAM" id="MobiDB-lite"/>
    </source>
</evidence>
<feature type="compositionally biased region" description="Acidic residues" evidence="1">
    <location>
        <begin position="489"/>
        <end position="502"/>
    </location>
</feature>
<protein>
    <recommendedName>
        <fullName evidence="4">Ubiquitin-like protease family profile domain-containing protein</fullName>
    </recommendedName>
</protein>
<evidence type="ECO:0000313" key="3">
    <source>
        <dbReference type="Proteomes" id="UP001157418"/>
    </source>
</evidence>
<feature type="region of interest" description="Disordered" evidence="1">
    <location>
        <begin position="1"/>
        <end position="52"/>
    </location>
</feature>
<evidence type="ECO:0000313" key="2">
    <source>
        <dbReference type="EMBL" id="CAH1423175.1"/>
    </source>
</evidence>
<feature type="compositionally biased region" description="Basic and acidic residues" evidence="1">
    <location>
        <begin position="1"/>
        <end position="18"/>
    </location>
</feature>
<comment type="caution">
    <text evidence="2">The sequence shown here is derived from an EMBL/GenBank/DDBJ whole genome shotgun (WGS) entry which is preliminary data.</text>
</comment>
<feature type="compositionally biased region" description="Basic and acidic residues" evidence="1">
    <location>
        <begin position="477"/>
        <end position="488"/>
    </location>
</feature>
<dbReference type="AlphaFoldDB" id="A0AAU9M8Z8"/>
<sequence>MMKQDESVLKTLEKKTTQEIRQSPRLHKTKTKKSMKQEKFVFKTPEKKTTQEIRQSPRLKMIEYKKSVTPIKVEDSLVKKESDEKITGKRKTKTKTLEVVKEKKAKVPINPNDRVSLRTRMSPKKFYDIVKSINKEQRKAVREMGLGSLLRIATNGISGKLARFVVNSFNPSDMKIHLPNAKIDITPELVHDLLGIPLGGKDIYNTDQCEGKELMDWKQQYNFKAMRPSDVEEKIKESSDSGIIFRTNFVLLFVNTICEQNKPGTCKTTVLPHLLGKTPMREIDWCGFITNCLKMSKTTWDETDRGNYYCGPLLVLLLAYLEFMRNDKNEKRQIHALHFWDYEMMVKREKAELKSGDFGTLEWNDDVIENDEKSDTDENEDMKLDELVFKAKKDYKKLVNDKMKFGKLIEFSTTKFTESDELKDMKKVFEQEFIYKTQNEDDAKGDRDEDEKKSKENLNEHEIKNQTIMEGDESSEDEHMKKEIKDEKLDEGESYDSEETECDNNILGIKDDEDKKREVGKRLKKPSLKLSSPYNKKQVCASKFVDPDEVKVSDRIFSRIGNSSEKVFQTKRGYVLGRGMIETMQAGLWVHAHVIDAWTDILNYEEKLKSNSTLNRYFFDTSIVFIFDKNIPFNQRFDKFESNIKDAMKKDKEFLTFEKVHLVFLPVHQKNHFYIICINLKEPAVDVIENRNSVAKFSRAYRDAPNELVLDEGQSQISFNFGGC</sequence>
<dbReference type="Proteomes" id="UP001157418">
    <property type="component" value="Unassembled WGS sequence"/>
</dbReference>
<feature type="region of interest" description="Disordered" evidence="1">
    <location>
        <begin position="439"/>
        <end position="521"/>
    </location>
</feature>
<feature type="compositionally biased region" description="Basic residues" evidence="1">
    <location>
        <begin position="24"/>
        <end position="34"/>
    </location>
</feature>
<organism evidence="2 3">
    <name type="scientific">Lactuca virosa</name>
    <dbReference type="NCBI Taxonomy" id="75947"/>
    <lineage>
        <taxon>Eukaryota</taxon>
        <taxon>Viridiplantae</taxon>
        <taxon>Streptophyta</taxon>
        <taxon>Embryophyta</taxon>
        <taxon>Tracheophyta</taxon>
        <taxon>Spermatophyta</taxon>
        <taxon>Magnoliopsida</taxon>
        <taxon>eudicotyledons</taxon>
        <taxon>Gunneridae</taxon>
        <taxon>Pentapetalae</taxon>
        <taxon>asterids</taxon>
        <taxon>campanulids</taxon>
        <taxon>Asterales</taxon>
        <taxon>Asteraceae</taxon>
        <taxon>Cichorioideae</taxon>
        <taxon>Cichorieae</taxon>
        <taxon>Lactucinae</taxon>
        <taxon>Lactuca</taxon>
    </lineage>
</organism>
<keyword evidence="3" id="KW-1185">Reference proteome</keyword>
<name>A0AAU9M8Z8_9ASTR</name>
<dbReference type="Gene3D" id="3.40.395.10">
    <property type="entry name" value="Adenoviral Proteinase, Chain A"/>
    <property type="match status" value="1"/>
</dbReference>
<dbReference type="PANTHER" id="PTHR34835:SF90">
    <property type="entry name" value="AMINOTRANSFERASE-LIKE PLANT MOBILE DOMAIN-CONTAINING PROTEIN"/>
    <property type="match status" value="1"/>
</dbReference>
<accession>A0AAU9M8Z8</accession>
<feature type="compositionally biased region" description="Basic and acidic residues" evidence="1">
    <location>
        <begin position="439"/>
        <end position="464"/>
    </location>
</feature>
<feature type="compositionally biased region" description="Basic and acidic residues" evidence="1">
    <location>
        <begin position="35"/>
        <end position="51"/>
    </location>
</feature>
<gene>
    <name evidence="2" type="ORF">LVIROSA_LOCUS10466</name>
</gene>
<proteinExistence type="predicted"/>
<feature type="compositionally biased region" description="Basic and acidic residues" evidence="1">
    <location>
        <begin position="509"/>
        <end position="521"/>
    </location>
</feature>